<name>A0A9W8AQ39_9FUNG</name>
<comment type="caution">
    <text evidence="2">The sequence shown here is derived from an EMBL/GenBank/DDBJ whole genome shotgun (WGS) entry which is preliminary data.</text>
</comment>
<feature type="non-terminal residue" evidence="2">
    <location>
        <position position="129"/>
    </location>
</feature>
<organism evidence="2 3">
    <name type="scientific">Dispira parvispora</name>
    <dbReference type="NCBI Taxonomy" id="1520584"/>
    <lineage>
        <taxon>Eukaryota</taxon>
        <taxon>Fungi</taxon>
        <taxon>Fungi incertae sedis</taxon>
        <taxon>Zoopagomycota</taxon>
        <taxon>Kickxellomycotina</taxon>
        <taxon>Dimargaritomycetes</taxon>
        <taxon>Dimargaritales</taxon>
        <taxon>Dimargaritaceae</taxon>
        <taxon>Dispira</taxon>
    </lineage>
</organism>
<sequence length="129" mass="14491">MANRAMQVRQSIRTPWWKLFIGSRVVVSQLLVGQTRHTAPYQTSPSSKRPATVAGSVPTPPTHWQVVVNNNNLYNGQVGPAVSKVYKRPALVPHAAGLLRNRYLQWKNGVQDLGHRLLFAFLPENYPHS</sequence>
<dbReference type="EMBL" id="JANBPY010000750">
    <property type="protein sequence ID" value="KAJ1964001.1"/>
    <property type="molecule type" value="Genomic_DNA"/>
</dbReference>
<gene>
    <name evidence="2" type="ORF">IWQ62_003059</name>
</gene>
<feature type="compositionally biased region" description="Polar residues" evidence="1">
    <location>
        <begin position="37"/>
        <end position="49"/>
    </location>
</feature>
<dbReference type="Proteomes" id="UP001150925">
    <property type="component" value="Unassembled WGS sequence"/>
</dbReference>
<reference evidence="2" key="1">
    <citation type="submission" date="2022-07" db="EMBL/GenBank/DDBJ databases">
        <title>Phylogenomic reconstructions and comparative analyses of Kickxellomycotina fungi.</title>
        <authorList>
            <person name="Reynolds N.K."/>
            <person name="Stajich J.E."/>
            <person name="Barry K."/>
            <person name="Grigoriev I.V."/>
            <person name="Crous P."/>
            <person name="Smith M.E."/>
        </authorList>
    </citation>
    <scope>NUCLEOTIDE SEQUENCE</scope>
    <source>
        <strain evidence="2">RSA 1196</strain>
    </source>
</reference>
<dbReference type="AlphaFoldDB" id="A0A9W8AQ39"/>
<proteinExistence type="predicted"/>
<evidence type="ECO:0000256" key="1">
    <source>
        <dbReference type="SAM" id="MobiDB-lite"/>
    </source>
</evidence>
<evidence type="ECO:0000313" key="2">
    <source>
        <dbReference type="EMBL" id="KAJ1964001.1"/>
    </source>
</evidence>
<evidence type="ECO:0000313" key="3">
    <source>
        <dbReference type="Proteomes" id="UP001150925"/>
    </source>
</evidence>
<keyword evidence="3" id="KW-1185">Reference proteome</keyword>
<protein>
    <submittedName>
        <fullName evidence="2">Uncharacterized protein</fullName>
    </submittedName>
</protein>
<accession>A0A9W8AQ39</accession>
<feature type="region of interest" description="Disordered" evidence="1">
    <location>
        <begin position="37"/>
        <end position="56"/>
    </location>
</feature>